<keyword evidence="5" id="KW-1185">Reference proteome</keyword>
<comment type="caution">
    <text evidence="4">The sequence shown here is derived from an EMBL/GenBank/DDBJ whole genome shotgun (WGS) entry which is preliminary data.</text>
</comment>
<evidence type="ECO:0000259" key="3">
    <source>
        <dbReference type="Pfam" id="PF13868"/>
    </source>
</evidence>
<evidence type="ECO:0000256" key="2">
    <source>
        <dbReference type="SAM" id="Coils"/>
    </source>
</evidence>
<evidence type="ECO:0000313" key="5">
    <source>
        <dbReference type="Proteomes" id="UP000614350"/>
    </source>
</evidence>
<organism evidence="4 5">
    <name type="scientific">Vespula vulgaris</name>
    <name type="common">Yellow jacket</name>
    <name type="synonym">Wasp</name>
    <dbReference type="NCBI Taxonomy" id="7454"/>
    <lineage>
        <taxon>Eukaryota</taxon>
        <taxon>Metazoa</taxon>
        <taxon>Ecdysozoa</taxon>
        <taxon>Arthropoda</taxon>
        <taxon>Hexapoda</taxon>
        <taxon>Insecta</taxon>
        <taxon>Pterygota</taxon>
        <taxon>Neoptera</taxon>
        <taxon>Endopterygota</taxon>
        <taxon>Hymenoptera</taxon>
        <taxon>Apocrita</taxon>
        <taxon>Aculeata</taxon>
        <taxon>Vespoidea</taxon>
        <taxon>Vespidae</taxon>
        <taxon>Vespinae</taxon>
        <taxon>Vespula</taxon>
    </lineage>
</organism>
<proteinExistence type="predicted"/>
<dbReference type="PANTHER" id="PTHR28663">
    <property type="entry name" value="COILED-COIL DOMAIN-CONTAINING PROTEIN 173"/>
    <property type="match status" value="1"/>
</dbReference>
<dbReference type="AlphaFoldDB" id="A0A834JPI2"/>
<feature type="coiled-coil region" evidence="2">
    <location>
        <begin position="250"/>
        <end position="392"/>
    </location>
</feature>
<reference evidence="4" key="1">
    <citation type="journal article" date="2020" name="G3 (Bethesda)">
        <title>High-Quality Assemblies for Three Invasive Social Wasps from the &lt;i&gt;Vespula&lt;/i&gt; Genus.</title>
        <authorList>
            <person name="Harrop T.W.R."/>
            <person name="Guhlin J."/>
            <person name="McLaughlin G.M."/>
            <person name="Permina E."/>
            <person name="Stockwell P."/>
            <person name="Gilligan J."/>
            <person name="Le Lec M.F."/>
            <person name="Gruber M.A.M."/>
            <person name="Quinn O."/>
            <person name="Lovegrove M."/>
            <person name="Duncan E.J."/>
            <person name="Remnant E.J."/>
            <person name="Van Eeckhoven J."/>
            <person name="Graham B."/>
            <person name="Knapp R.A."/>
            <person name="Langford K.W."/>
            <person name="Kronenberg Z."/>
            <person name="Press M.O."/>
            <person name="Eacker S.M."/>
            <person name="Wilson-Rankin E.E."/>
            <person name="Purcell J."/>
            <person name="Lester P.J."/>
            <person name="Dearden P.K."/>
        </authorList>
    </citation>
    <scope>NUCLEOTIDE SEQUENCE</scope>
    <source>
        <strain evidence="4">Marl-1</strain>
    </source>
</reference>
<evidence type="ECO:0000313" key="4">
    <source>
        <dbReference type="EMBL" id="KAF7392623.1"/>
    </source>
</evidence>
<name>A0A834JPI2_VESVU</name>
<keyword evidence="1 2" id="KW-0175">Coiled coil</keyword>
<feature type="domain" description="Trichohyalin-plectin-homology" evidence="3">
    <location>
        <begin position="138"/>
        <end position="473"/>
    </location>
</feature>
<sequence>MVRRKIIQPDMHSTYHLEPGQTLENTKISERKLALIASESAFQRFVDYVNQPQRLAEEREVAAAKLNAIKKATYEMSKTWDNTIENIKKRRKEELLSKSRKAEAERIQFVKDMSIKNEAKRAEVVRQARMLLLYKQPQCRRINGALLASECLRELNAQVDFQKTIKELDDQREAEYIEHIKNDVEKYKQEEKEKAEERTMQMEIYTKKLKTQIEENAKIKETEENEELKQGIQDQRNMNRDLQLIKECQAEEELKRKKEMQKVLQNAIDEKKRAELENKREEKLQDLAVDVYNRSRSRIKKMMKEIAKNQKQSREDRANLIGEKFASLISRRNAEKEKENFEKAVNEIEAIALERRKKQKDHEAAIRAIIIEDKCQAEAAKIKEKKEEKEIQTWETLQRFKRNEYNKQVELEDLIEKRNKKINYAKDLQKHMELRREERKHEKQLDDDFNEIKAAIEQINKRVLSYNQQVLDESKGVRPLYPILKAIKECNEEMGLIKPRKINKPTSPKKVKQRRIGVRRGCTKIVPETQIHYIHDL</sequence>
<evidence type="ECO:0000256" key="1">
    <source>
        <dbReference type="ARBA" id="ARBA00023054"/>
    </source>
</evidence>
<accession>A0A834JPI2</accession>
<dbReference type="Proteomes" id="UP000614350">
    <property type="component" value="Unassembled WGS sequence"/>
</dbReference>
<dbReference type="Pfam" id="PF13868">
    <property type="entry name" value="TPH"/>
    <property type="match status" value="1"/>
</dbReference>
<dbReference type="PANTHER" id="PTHR28663:SF1">
    <property type="entry name" value="CILIA- AND FLAGELLA- ASSOCIATED PROTEIN 210"/>
    <property type="match status" value="1"/>
</dbReference>
<dbReference type="InterPro" id="IPR043597">
    <property type="entry name" value="TPH_dom"/>
</dbReference>
<gene>
    <name evidence="4" type="ORF">HZH66_008456</name>
</gene>
<protein>
    <recommendedName>
        <fullName evidence="3">Trichohyalin-plectin-homology domain-containing protein</fullName>
    </recommendedName>
</protein>
<dbReference type="InterPro" id="IPR039986">
    <property type="entry name" value="CFAP210"/>
</dbReference>
<dbReference type="EMBL" id="JACSEA010000009">
    <property type="protein sequence ID" value="KAF7392623.1"/>
    <property type="molecule type" value="Genomic_DNA"/>
</dbReference>
<dbReference type="GO" id="GO:0005879">
    <property type="term" value="C:axonemal microtubule"/>
    <property type="evidence" value="ECO:0007669"/>
    <property type="project" value="TreeGrafter"/>
</dbReference>